<dbReference type="SUPFAM" id="SSF82714">
    <property type="entry name" value="Multidrug efflux transporter AcrB TolC docking domain, DN and DC subdomains"/>
    <property type="match status" value="2"/>
</dbReference>
<evidence type="ECO:0000256" key="8">
    <source>
        <dbReference type="SAM" id="Phobius"/>
    </source>
</evidence>
<dbReference type="Gene3D" id="3.30.70.1320">
    <property type="entry name" value="Multidrug efflux transporter AcrB pore domain like"/>
    <property type="match status" value="1"/>
</dbReference>
<dbReference type="FunFam" id="1.20.1640.10:FF:000001">
    <property type="entry name" value="Efflux pump membrane transporter"/>
    <property type="match status" value="1"/>
</dbReference>
<feature type="transmembrane region" description="Helical" evidence="8">
    <location>
        <begin position="988"/>
        <end position="1014"/>
    </location>
</feature>
<evidence type="ECO:0000256" key="2">
    <source>
        <dbReference type="ARBA" id="ARBA00022448"/>
    </source>
</evidence>
<dbReference type="InterPro" id="IPR001036">
    <property type="entry name" value="Acrflvin-R"/>
</dbReference>
<dbReference type="GO" id="GO:0042910">
    <property type="term" value="F:xenobiotic transmembrane transporter activity"/>
    <property type="evidence" value="ECO:0007669"/>
    <property type="project" value="TreeGrafter"/>
</dbReference>
<feature type="transmembrane region" description="Helical" evidence="8">
    <location>
        <begin position="387"/>
        <end position="407"/>
    </location>
</feature>
<dbReference type="Gene3D" id="3.30.70.1440">
    <property type="entry name" value="Multidrug efflux transporter AcrB pore domain"/>
    <property type="match status" value="1"/>
</dbReference>
<keyword evidence="7 8" id="KW-0472">Membrane</keyword>
<keyword evidence="5 8" id="KW-0812">Transmembrane</keyword>
<feature type="transmembrane region" description="Helical" evidence="8">
    <location>
        <begin position="336"/>
        <end position="353"/>
    </location>
</feature>
<keyword evidence="6 8" id="KW-1133">Transmembrane helix</keyword>
<gene>
    <name evidence="9" type="ORF">ABRY99_03845</name>
</gene>
<dbReference type="PANTHER" id="PTHR32063:SF34">
    <property type="entry name" value="MULTIDRUG RESISTANCE PROTEIN MDTC"/>
    <property type="match status" value="1"/>
</dbReference>
<dbReference type="GO" id="GO:0005886">
    <property type="term" value="C:plasma membrane"/>
    <property type="evidence" value="ECO:0007669"/>
    <property type="project" value="UniProtKB-SubCell"/>
</dbReference>
<name>A0AB39CLA0_9BURK</name>
<dbReference type="RefSeq" id="WP_368643771.1">
    <property type="nucleotide sequence ID" value="NZ_CP158252.1"/>
</dbReference>
<keyword evidence="4" id="KW-0997">Cell inner membrane</keyword>
<feature type="transmembrane region" description="Helical" evidence="8">
    <location>
        <begin position="956"/>
        <end position="976"/>
    </location>
</feature>
<feature type="transmembrane region" description="Helical" evidence="8">
    <location>
        <begin position="910"/>
        <end position="935"/>
    </location>
</feature>
<dbReference type="SUPFAM" id="SSF82693">
    <property type="entry name" value="Multidrug efflux transporter AcrB pore domain, PN1, PN2, PC1 and PC2 subdomains"/>
    <property type="match status" value="4"/>
</dbReference>
<reference evidence="9" key="1">
    <citation type="submission" date="2024-05" db="EMBL/GenBank/DDBJ databases">
        <authorList>
            <person name="Luo Y.-C."/>
            <person name="Nicholds J."/>
            <person name="Mortimer T."/>
            <person name="Maboni G."/>
        </authorList>
    </citation>
    <scope>NUCLEOTIDE SEQUENCE</scope>
    <source>
        <strain evidence="9">153920</strain>
    </source>
</reference>
<evidence type="ECO:0000256" key="6">
    <source>
        <dbReference type="ARBA" id="ARBA00022989"/>
    </source>
</evidence>
<feature type="transmembrane region" description="Helical" evidence="8">
    <location>
        <begin position="463"/>
        <end position="481"/>
    </location>
</feature>
<evidence type="ECO:0000313" key="9">
    <source>
        <dbReference type="EMBL" id="XDJ42720.1"/>
    </source>
</evidence>
<keyword evidence="2" id="KW-0813">Transport</keyword>
<feature type="transmembrane region" description="Helical" evidence="8">
    <location>
        <begin position="360"/>
        <end position="381"/>
    </location>
</feature>
<evidence type="ECO:0000256" key="7">
    <source>
        <dbReference type="ARBA" id="ARBA00023136"/>
    </source>
</evidence>
<dbReference type="PANTHER" id="PTHR32063">
    <property type="match status" value="1"/>
</dbReference>
<dbReference type="AlphaFoldDB" id="A0AB39CLA0"/>
<dbReference type="SUPFAM" id="SSF82866">
    <property type="entry name" value="Multidrug efflux transporter AcrB transmembrane domain"/>
    <property type="match status" value="2"/>
</dbReference>
<evidence type="ECO:0000256" key="1">
    <source>
        <dbReference type="ARBA" id="ARBA00004429"/>
    </source>
</evidence>
<accession>A0AB39CLA0</accession>
<dbReference type="Gene3D" id="3.30.70.1430">
    <property type="entry name" value="Multidrug efflux transporter AcrB pore domain"/>
    <property type="match status" value="2"/>
</dbReference>
<comment type="subcellular location">
    <subcellularLocation>
        <location evidence="1">Cell inner membrane</location>
        <topology evidence="1">Multi-pass membrane protein</topology>
    </subcellularLocation>
</comment>
<dbReference type="FunFam" id="3.30.70.1430:FF:000001">
    <property type="entry name" value="Efflux pump membrane transporter"/>
    <property type="match status" value="1"/>
</dbReference>
<evidence type="ECO:0000256" key="5">
    <source>
        <dbReference type="ARBA" id="ARBA00022692"/>
    </source>
</evidence>
<feature type="transmembrane region" description="Helical" evidence="8">
    <location>
        <begin position="860"/>
        <end position="877"/>
    </location>
</feature>
<dbReference type="Pfam" id="PF00873">
    <property type="entry name" value="ACR_tran"/>
    <property type="match status" value="1"/>
</dbReference>
<protein>
    <submittedName>
        <fullName evidence="9">Efflux RND transporter permease subunit</fullName>
    </submittedName>
</protein>
<feature type="transmembrane region" description="Helical" evidence="8">
    <location>
        <begin position="428"/>
        <end position="451"/>
    </location>
</feature>
<dbReference type="Gene3D" id="1.20.1640.10">
    <property type="entry name" value="Multidrug efflux transporter AcrB transmembrane domain"/>
    <property type="match status" value="2"/>
</dbReference>
<dbReference type="InterPro" id="IPR027463">
    <property type="entry name" value="AcrB_DN_DC_subdom"/>
</dbReference>
<keyword evidence="3" id="KW-1003">Cell membrane</keyword>
<dbReference type="PRINTS" id="PR00702">
    <property type="entry name" value="ACRIFLAVINRP"/>
</dbReference>
<dbReference type="EMBL" id="CP158252">
    <property type="protein sequence ID" value="XDJ42720.1"/>
    <property type="molecule type" value="Genomic_DNA"/>
</dbReference>
<evidence type="ECO:0000256" key="4">
    <source>
        <dbReference type="ARBA" id="ARBA00022519"/>
    </source>
</evidence>
<dbReference type="Gene3D" id="3.30.2090.10">
    <property type="entry name" value="Multidrug efflux transporter AcrB TolC docking domain, DN and DC subdomains"/>
    <property type="match status" value="2"/>
</dbReference>
<sequence>MRFFALFLRRPVGTSLLCLALVLAGALALRFLSVAPLPQVDFPMISVSASLPGASPETMASSVAMPLEQSLGAIAGLSSMSSRSSEGQTTISLMFELDRDINSAARDVQAAINAARPMLPSGMRDNPTYRKVNSSSSPIMTLALTSDTATRGELYDLASTVLAQKLAQVKGVGQVTLGGSSLPAVRVLIDPRALESMGIPLDRIRQVLQDVNALRPGGLVRRGDTQWQIRSDGQLRKAADYAPLVVEWRDGRPVRLSDVARLEDSVEDTNQVGYFNDRSAVLLIIRRQADANIIETVDAIRALLPEFQALLPEQARLTVAQDRTPSIRASLFEAELTLVLSVVLVVAVVLAFLGNWRAALIPAVAVPASLISTFSLMWWFGFTLNTISLMALIVATGFVVDDAIVVLENIMRHIERGMRPARAALRGVTEVGFTVLAMSVSLIAVFIPLWLVGGLVGRLFKEFAVTLSVAIAVSLLVSVTLTPVMAARLLRAPVGHEPPPGGLLRRGLRRFGRAGEAAYQRSLRWSLDHGRLVLLMLLATVGLNAYLYASIPKGFFPQQDTGQLMGFFRVDTGTSFDETQVRLDAFRRVLLADPAVETVTAYAGGRGGSNSSFVQVQLKPLSERSASAAEVVDRLRPRFEHTPGARMFLVPQQDIFVGHSSRAGSYSYVLMGSDLALLGQWLPRVRDALASLPELVDVDDDVENKGRRVELVVDRDAARRLGVQMADLAGVLNNAFSQRQAAVLYGALNQYHVVMAVQPQYARDLHSLRALQVLNADGERVPLTAFTRITEGSAPRSVNHEGLLAADSVSFGLAPGVSLDQALSAIDRAVARIGLPSQELQGGLDQSAGMMRDAVAQQPWMLAAALVAMYLVLGMLYESTIHPITILSTLPSAGVGALLALRLVGMEFTLIALIGVFLLIGIVKKNAIMMVDFALQAQRREGLDPREAIYRACLARLRPILMTTLSAMLGALPLLLATGAGVEMRQPLGLTIVGGLLVSQVLTLYTTPVVYLSLDRLCRPRRRVPPAPQQEPAPHV</sequence>
<proteinExistence type="predicted"/>
<organism evidence="9">
    <name type="scientific">Castellaniella ginsengisoli</name>
    <dbReference type="NCBI Taxonomy" id="546114"/>
    <lineage>
        <taxon>Bacteria</taxon>
        <taxon>Pseudomonadati</taxon>
        <taxon>Pseudomonadota</taxon>
        <taxon>Betaproteobacteria</taxon>
        <taxon>Burkholderiales</taxon>
        <taxon>Alcaligenaceae</taxon>
        <taxon>Castellaniella</taxon>
    </lineage>
</organism>
<evidence type="ECO:0000256" key="3">
    <source>
        <dbReference type="ARBA" id="ARBA00022475"/>
    </source>
</evidence>